<protein>
    <submittedName>
        <fullName evidence="1">Orf80 protein</fullName>
    </submittedName>
</protein>
<dbReference type="EMBL" id="Y16585">
    <property type="protein sequence ID" value="CAA76305.1"/>
    <property type="molecule type" value="Genomic_DNA"/>
</dbReference>
<gene>
    <name evidence="1" type="primary">Orf80</name>
</gene>
<dbReference type="AlphaFoldDB" id="O53140"/>
<name>O53140_METMZ</name>
<evidence type="ECO:0000313" key="1">
    <source>
        <dbReference type="EMBL" id="CAA76305.1"/>
    </source>
</evidence>
<sequence>MDSVNPHSRAAVLRSKPSGGRFCRLSLKESERRASSLISFGKTSEERVFPLLSSSRTPNQVLTFNQSPRRCPRPGSFLL</sequence>
<organism evidence="1">
    <name type="scientific">Methanosarcina mazei</name>
    <name type="common">Methanosarcina frisia</name>
    <dbReference type="NCBI Taxonomy" id="2209"/>
    <lineage>
        <taxon>Archaea</taxon>
        <taxon>Methanobacteriati</taxon>
        <taxon>Methanobacteriota</taxon>
        <taxon>Stenosarchaea group</taxon>
        <taxon>Methanomicrobia</taxon>
        <taxon>Methanosarcinales</taxon>
        <taxon>Methanosarcinaceae</taxon>
        <taxon>Methanosarcina</taxon>
    </lineage>
</organism>
<reference evidence="1" key="1">
    <citation type="journal article" date="2000" name="Gene">
        <title>Identification of genes in the genome of the archaeon Methanosarcina mazeii that code for homologs of nuclear eukaryotic molecules involved in RNA processing.</title>
        <authorList>
            <person name="Hickey A.J."/>
            <person name="Macario A.J.L."/>
            <person name="Conway de Macario E."/>
        </authorList>
    </citation>
    <scope>NUCLEOTIDE SEQUENCE</scope>
</reference>
<proteinExistence type="predicted"/>
<accession>O53140</accession>